<feature type="compositionally biased region" description="Low complexity" evidence="1">
    <location>
        <begin position="267"/>
        <end position="279"/>
    </location>
</feature>
<feature type="compositionally biased region" description="Low complexity" evidence="1">
    <location>
        <begin position="238"/>
        <end position="253"/>
    </location>
</feature>
<accession>D8LQN5</accession>
<dbReference type="InterPro" id="IPR035019">
    <property type="entry name" value="Spt6_SH2_N"/>
</dbReference>
<dbReference type="AlphaFoldDB" id="D8LQN5"/>
<feature type="compositionally biased region" description="Pro residues" evidence="1">
    <location>
        <begin position="219"/>
        <end position="237"/>
    </location>
</feature>
<dbReference type="InterPro" id="IPR035420">
    <property type="entry name" value="Spt6_SH2"/>
</dbReference>
<dbReference type="eggNOG" id="KOG1856">
    <property type="taxonomic scope" value="Eukaryota"/>
</dbReference>
<sequence length="286" mass="31814">MHPQFKNFTHLEAEEFLKEMSDTRGEAVIRPSSKGPDHLSLTWMWVEGEFMHTDIKELGKQPGSMLAPRLKIGGEEYEDLDEIISRRVSACNDLVNDLLASDKYNPGTSAEVEKTLQKQKDDAPNRIPYLMCRRGVPGYVNLMYLPAHTVRKIVVEVSPEGYVMSKRCFKTLPELFKWFKLNAQQLGRSSRTSRKSSSRQASSSNGTSTSSSSSHYQQPPLPPDNVPPPPPPRPAAPAPAAGQPQYPAYSGGAYGYNSGQPSYGSQAGYAGAPAPARPGTRWWWWW</sequence>
<dbReference type="EMBL" id="FN649729">
    <property type="protein sequence ID" value="CBN78799.1"/>
    <property type="molecule type" value="Genomic_DNA"/>
</dbReference>
<protein>
    <submittedName>
        <fullName evidence="3">Similar to putative chromatin structure regulator</fullName>
    </submittedName>
</protein>
<feature type="region of interest" description="Disordered" evidence="1">
    <location>
        <begin position="187"/>
        <end position="253"/>
    </location>
</feature>
<dbReference type="SUPFAM" id="SSF55550">
    <property type="entry name" value="SH2 domain"/>
    <property type="match status" value="1"/>
</dbReference>
<evidence type="ECO:0000313" key="3">
    <source>
        <dbReference type="EMBL" id="CBN78799.1"/>
    </source>
</evidence>
<feature type="region of interest" description="Disordered" evidence="1">
    <location>
        <begin position="260"/>
        <end position="279"/>
    </location>
</feature>
<reference evidence="3 4" key="1">
    <citation type="journal article" date="2010" name="Nature">
        <title>The Ectocarpus genome and the independent evolution of multicellularity in brown algae.</title>
        <authorList>
            <person name="Cock J.M."/>
            <person name="Sterck L."/>
            <person name="Rouze P."/>
            <person name="Scornet D."/>
            <person name="Allen A.E."/>
            <person name="Amoutzias G."/>
            <person name="Anthouard V."/>
            <person name="Artiguenave F."/>
            <person name="Aury J.M."/>
            <person name="Badger J.H."/>
            <person name="Beszteri B."/>
            <person name="Billiau K."/>
            <person name="Bonnet E."/>
            <person name="Bothwell J.H."/>
            <person name="Bowler C."/>
            <person name="Boyen C."/>
            <person name="Brownlee C."/>
            <person name="Carrano C.J."/>
            <person name="Charrier B."/>
            <person name="Cho G.Y."/>
            <person name="Coelho S.M."/>
            <person name="Collen J."/>
            <person name="Corre E."/>
            <person name="Da Silva C."/>
            <person name="Delage L."/>
            <person name="Delaroque N."/>
            <person name="Dittami S.M."/>
            <person name="Doulbeau S."/>
            <person name="Elias M."/>
            <person name="Farnham G."/>
            <person name="Gachon C.M."/>
            <person name="Gschloessl B."/>
            <person name="Heesch S."/>
            <person name="Jabbari K."/>
            <person name="Jubin C."/>
            <person name="Kawai H."/>
            <person name="Kimura K."/>
            <person name="Kloareg B."/>
            <person name="Kupper F.C."/>
            <person name="Lang D."/>
            <person name="Le Bail A."/>
            <person name="Leblanc C."/>
            <person name="Lerouge P."/>
            <person name="Lohr M."/>
            <person name="Lopez P.J."/>
            <person name="Martens C."/>
            <person name="Maumus F."/>
            <person name="Michel G."/>
            <person name="Miranda-Saavedra D."/>
            <person name="Morales J."/>
            <person name="Moreau H."/>
            <person name="Motomura T."/>
            <person name="Nagasato C."/>
            <person name="Napoli C.A."/>
            <person name="Nelson D.R."/>
            <person name="Nyvall-Collen P."/>
            <person name="Peters A.F."/>
            <person name="Pommier C."/>
            <person name="Potin P."/>
            <person name="Poulain J."/>
            <person name="Quesneville H."/>
            <person name="Read B."/>
            <person name="Rensing S.A."/>
            <person name="Ritter A."/>
            <person name="Rousvoal S."/>
            <person name="Samanta M."/>
            <person name="Samson G."/>
            <person name="Schroeder D.C."/>
            <person name="Segurens B."/>
            <person name="Strittmatter M."/>
            <person name="Tonon T."/>
            <person name="Tregear J.W."/>
            <person name="Valentin K."/>
            <person name="von Dassow P."/>
            <person name="Yamagishi T."/>
            <person name="Van de Peer Y."/>
            <person name="Wincker P."/>
        </authorList>
    </citation>
    <scope>NUCLEOTIDE SEQUENCE [LARGE SCALE GENOMIC DNA]</scope>
    <source>
        <strain evidence="4">Ec32 / CCAP1310/4</strain>
    </source>
</reference>
<dbReference type="PANTHER" id="PTHR10145">
    <property type="entry name" value="TRANSCRIPTION ELONGATION FACTOR SPT6"/>
    <property type="match status" value="1"/>
</dbReference>
<dbReference type="EMBL" id="FN648818">
    <property type="protein sequence ID" value="CBN78799.1"/>
    <property type="molecule type" value="Genomic_DNA"/>
</dbReference>
<dbReference type="Proteomes" id="UP000002630">
    <property type="component" value="Linkage Group LG04"/>
</dbReference>
<dbReference type="OMA" id="NENDTHN"/>
<evidence type="ECO:0000256" key="1">
    <source>
        <dbReference type="SAM" id="MobiDB-lite"/>
    </source>
</evidence>
<organism evidence="3 4">
    <name type="scientific">Ectocarpus siliculosus</name>
    <name type="common">Brown alga</name>
    <name type="synonym">Conferva siliculosa</name>
    <dbReference type="NCBI Taxonomy" id="2880"/>
    <lineage>
        <taxon>Eukaryota</taxon>
        <taxon>Sar</taxon>
        <taxon>Stramenopiles</taxon>
        <taxon>Ochrophyta</taxon>
        <taxon>PX clade</taxon>
        <taxon>Phaeophyceae</taxon>
        <taxon>Ectocarpales</taxon>
        <taxon>Ectocarpaceae</taxon>
        <taxon>Ectocarpus</taxon>
    </lineage>
</organism>
<dbReference type="PANTHER" id="PTHR10145:SF6">
    <property type="entry name" value="TRANSCRIPTION ELONGATION FACTOR SPT6"/>
    <property type="match status" value="1"/>
</dbReference>
<dbReference type="GO" id="GO:0008023">
    <property type="term" value="C:transcription elongation factor complex"/>
    <property type="evidence" value="ECO:0007669"/>
    <property type="project" value="TreeGrafter"/>
</dbReference>
<feature type="compositionally biased region" description="Low complexity" evidence="1">
    <location>
        <begin position="198"/>
        <end position="218"/>
    </location>
</feature>
<feature type="domain" description="Spt6 SH2" evidence="2">
    <location>
        <begin position="2"/>
        <end position="181"/>
    </location>
</feature>
<dbReference type="GO" id="GO:0140673">
    <property type="term" value="P:transcription elongation-coupled chromatin remodeling"/>
    <property type="evidence" value="ECO:0007669"/>
    <property type="project" value="InterPro"/>
</dbReference>
<keyword evidence="4" id="KW-1185">Reference proteome</keyword>
<dbReference type="InterPro" id="IPR035018">
    <property type="entry name" value="Spt6_SH2_C"/>
</dbReference>
<dbReference type="OrthoDB" id="995477at2759"/>
<dbReference type="InterPro" id="IPR036860">
    <property type="entry name" value="SH2_dom_sf"/>
</dbReference>
<dbReference type="CDD" id="cd09918">
    <property type="entry name" value="SH2_Nterm_SPT6_like"/>
    <property type="match status" value="1"/>
</dbReference>
<name>D8LQN5_ECTSI</name>
<dbReference type="STRING" id="2880.D8LQN5"/>
<dbReference type="Pfam" id="PF14633">
    <property type="entry name" value="SH2_2"/>
    <property type="match status" value="1"/>
</dbReference>
<dbReference type="InterPro" id="IPR017072">
    <property type="entry name" value="TF_Spt6"/>
</dbReference>
<gene>
    <name evidence="3" type="ORF">Esi_0006_0213</name>
</gene>
<dbReference type="Gene3D" id="3.30.505.10">
    <property type="entry name" value="SH2 domain"/>
    <property type="match status" value="2"/>
</dbReference>
<dbReference type="GO" id="GO:0031491">
    <property type="term" value="F:nucleosome binding"/>
    <property type="evidence" value="ECO:0007669"/>
    <property type="project" value="TreeGrafter"/>
</dbReference>
<dbReference type="GO" id="GO:0042393">
    <property type="term" value="F:histone binding"/>
    <property type="evidence" value="ECO:0007669"/>
    <property type="project" value="TreeGrafter"/>
</dbReference>
<evidence type="ECO:0000259" key="2">
    <source>
        <dbReference type="Pfam" id="PF14633"/>
    </source>
</evidence>
<proteinExistence type="predicted"/>
<dbReference type="CDD" id="cd09928">
    <property type="entry name" value="SH2_Cterm_SPT6_like"/>
    <property type="match status" value="1"/>
</dbReference>
<dbReference type="GO" id="GO:0034728">
    <property type="term" value="P:nucleosome organization"/>
    <property type="evidence" value="ECO:0007669"/>
    <property type="project" value="TreeGrafter"/>
</dbReference>
<dbReference type="InParanoid" id="D8LQN5"/>
<evidence type="ECO:0000313" key="4">
    <source>
        <dbReference type="Proteomes" id="UP000002630"/>
    </source>
</evidence>